<organism evidence="2 3">
    <name type="scientific">Myotis myotis</name>
    <name type="common">Greater mouse-eared bat</name>
    <name type="synonym">Vespertilio myotis</name>
    <dbReference type="NCBI Taxonomy" id="51298"/>
    <lineage>
        <taxon>Eukaryota</taxon>
        <taxon>Metazoa</taxon>
        <taxon>Chordata</taxon>
        <taxon>Craniata</taxon>
        <taxon>Vertebrata</taxon>
        <taxon>Euteleostomi</taxon>
        <taxon>Mammalia</taxon>
        <taxon>Eutheria</taxon>
        <taxon>Laurasiatheria</taxon>
        <taxon>Chiroptera</taxon>
        <taxon>Yangochiroptera</taxon>
        <taxon>Vespertilionidae</taxon>
        <taxon>Myotis</taxon>
    </lineage>
</organism>
<keyword evidence="3" id="KW-1185">Reference proteome</keyword>
<evidence type="ECO:0000256" key="1">
    <source>
        <dbReference type="SAM" id="MobiDB-lite"/>
    </source>
</evidence>
<protein>
    <submittedName>
        <fullName evidence="2">Uncharacterized protein</fullName>
    </submittedName>
</protein>
<feature type="compositionally biased region" description="Basic and acidic residues" evidence="1">
    <location>
        <begin position="84"/>
        <end position="108"/>
    </location>
</feature>
<comment type="caution">
    <text evidence="2">The sequence shown here is derived from an EMBL/GenBank/DDBJ whole genome shotgun (WGS) entry which is preliminary data.</text>
</comment>
<reference evidence="2 3" key="1">
    <citation type="journal article" date="2020" name="Nature">
        <title>Six reference-quality genomes reveal evolution of bat adaptations.</title>
        <authorList>
            <person name="Jebb D."/>
            <person name="Huang Z."/>
            <person name="Pippel M."/>
            <person name="Hughes G.M."/>
            <person name="Lavrichenko K."/>
            <person name="Devanna P."/>
            <person name="Winkler S."/>
            <person name="Jermiin L.S."/>
            <person name="Skirmuntt E.C."/>
            <person name="Katzourakis A."/>
            <person name="Burkitt-Gray L."/>
            <person name="Ray D.A."/>
            <person name="Sullivan K.A.M."/>
            <person name="Roscito J.G."/>
            <person name="Kirilenko B.M."/>
            <person name="Davalos L.M."/>
            <person name="Corthals A.P."/>
            <person name="Power M.L."/>
            <person name="Jones G."/>
            <person name="Ransome R.D."/>
            <person name="Dechmann D.K.N."/>
            <person name="Locatelli A.G."/>
            <person name="Puechmaille S.J."/>
            <person name="Fedrigo O."/>
            <person name="Jarvis E.D."/>
            <person name="Hiller M."/>
            <person name="Vernes S.C."/>
            <person name="Myers E.W."/>
            <person name="Teeling E.C."/>
        </authorList>
    </citation>
    <scope>NUCLEOTIDE SEQUENCE [LARGE SCALE GENOMIC DNA]</scope>
    <source>
        <strain evidence="2">MMyoMyo1</strain>
        <tissue evidence="2">Flight muscle</tissue>
    </source>
</reference>
<feature type="region of interest" description="Disordered" evidence="1">
    <location>
        <begin position="75"/>
        <end position="121"/>
    </location>
</feature>
<proteinExistence type="predicted"/>
<evidence type="ECO:0000313" key="2">
    <source>
        <dbReference type="EMBL" id="KAF6290943.1"/>
    </source>
</evidence>
<name>A0A7J7SRT5_MYOMY</name>
<sequence length="121" mass="12936">MERELSLPSPDGSVTDSQALKLTLDVSVGLAPRLLLLDVSDWHAFRHHVASPGTRLLALRPLLCLVSCRVRRPTCGDQSAPASAEEHSGAVPGRRSESRAGKDSEYFRTGRLGAHTLAGAP</sequence>
<gene>
    <name evidence="2" type="ORF">mMyoMyo1_009331</name>
</gene>
<dbReference type="AlphaFoldDB" id="A0A7J7SRT5"/>
<dbReference type="EMBL" id="JABWUV010000018">
    <property type="protein sequence ID" value="KAF6290943.1"/>
    <property type="molecule type" value="Genomic_DNA"/>
</dbReference>
<evidence type="ECO:0000313" key="3">
    <source>
        <dbReference type="Proteomes" id="UP000527355"/>
    </source>
</evidence>
<accession>A0A7J7SRT5</accession>
<dbReference type="Proteomes" id="UP000527355">
    <property type="component" value="Unassembled WGS sequence"/>
</dbReference>